<evidence type="ECO:0000313" key="4">
    <source>
        <dbReference type="EMBL" id="KAF5710314.1"/>
    </source>
</evidence>
<comment type="caution">
    <text evidence="4">The sequence shown here is derived from an EMBL/GenBank/DDBJ whole genome shotgun (WGS) entry which is preliminary data.</text>
</comment>
<dbReference type="InterPro" id="IPR013736">
    <property type="entry name" value="Xaa-Pro_dipept_C"/>
</dbReference>
<dbReference type="InterPro" id="IPR036866">
    <property type="entry name" value="RibonucZ/Hydroxyglut_hydro"/>
</dbReference>
<dbReference type="SUPFAM" id="SSF53474">
    <property type="entry name" value="alpha/beta-Hydrolases"/>
    <property type="match status" value="1"/>
</dbReference>
<dbReference type="PANTHER" id="PTHR43544:SF32">
    <property type="entry name" value="CHAIN DEHYDROGENASE, PUTATIVE (AFU_ORTHOLOGUE AFUA_5G01530)-RELATED"/>
    <property type="match status" value="1"/>
</dbReference>
<keyword evidence="5" id="KW-1185">Reference proteome</keyword>
<dbReference type="InterPro" id="IPR029058">
    <property type="entry name" value="AB_hydrolase_fold"/>
</dbReference>
<dbReference type="InterPro" id="IPR000383">
    <property type="entry name" value="Xaa-Pro-like_dom"/>
</dbReference>
<dbReference type="InterPro" id="IPR002347">
    <property type="entry name" value="SDR_fam"/>
</dbReference>
<keyword evidence="2" id="KW-0378">Hydrolase</keyword>
<dbReference type="Gene3D" id="2.60.120.260">
    <property type="entry name" value="Galactose-binding domain-like"/>
    <property type="match status" value="1"/>
</dbReference>
<dbReference type="InterPro" id="IPR005674">
    <property type="entry name" value="CocE/Ser_esterase"/>
</dbReference>
<dbReference type="SUPFAM" id="SSF51735">
    <property type="entry name" value="NAD(P)-binding Rossmann-fold domains"/>
    <property type="match status" value="1"/>
</dbReference>
<dbReference type="Gene3D" id="3.40.50.720">
    <property type="entry name" value="NAD(P)-binding Rossmann-like Domain"/>
    <property type="match status" value="1"/>
</dbReference>
<evidence type="ECO:0000256" key="1">
    <source>
        <dbReference type="ARBA" id="ARBA00006484"/>
    </source>
</evidence>
<evidence type="ECO:0000313" key="5">
    <source>
        <dbReference type="Proteomes" id="UP000532311"/>
    </source>
</evidence>
<dbReference type="EMBL" id="JAAQPF010000221">
    <property type="protein sequence ID" value="KAF5710314.1"/>
    <property type="molecule type" value="Genomic_DNA"/>
</dbReference>
<dbReference type="GO" id="GO:0016491">
    <property type="term" value="F:oxidoreductase activity"/>
    <property type="evidence" value="ECO:0007669"/>
    <property type="project" value="TreeGrafter"/>
</dbReference>
<proteinExistence type="inferred from homology"/>
<dbReference type="PRINTS" id="PR00081">
    <property type="entry name" value="GDHRDH"/>
</dbReference>
<dbReference type="SUPFAM" id="SSF49785">
    <property type="entry name" value="Galactose-binding domain-like"/>
    <property type="match status" value="1"/>
</dbReference>
<dbReference type="InterPro" id="IPR008979">
    <property type="entry name" value="Galactose-bd-like_sf"/>
</dbReference>
<dbReference type="Pfam" id="PF08530">
    <property type="entry name" value="PepX_C"/>
    <property type="match status" value="1"/>
</dbReference>
<dbReference type="Gene3D" id="3.40.50.1820">
    <property type="entry name" value="alpha/beta hydrolase"/>
    <property type="match status" value="1"/>
</dbReference>
<dbReference type="SUPFAM" id="SSF56281">
    <property type="entry name" value="Metallo-hydrolase/oxidoreductase"/>
    <property type="match status" value="1"/>
</dbReference>
<dbReference type="Pfam" id="PF00106">
    <property type="entry name" value="adh_short"/>
    <property type="match status" value="1"/>
</dbReference>
<protein>
    <submittedName>
        <fullName evidence="4">Esterase</fullName>
    </submittedName>
</protein>
<dbReference type="GO" id="GO:0008239">
    <property type="term" value="F:dipeptidyl-peptidase activity"/>
    <property type="evidence" value="ECO:0007669"/>
    <property type="project" value="InterPro"/>
</dbReference>
<dbReference type="Pfam" id="PF02129">
    <property type="entry name" value="Peptidase_S15"/>
    <property type="match status" value="1"/>
</dbReference>
<dbReference type="PANTHER" id="PTHR43544">
    <property type="entry name" value="SHORT-CHAIN DEHYDROGENASE/REDUCTASE"/>
    <property type="match status" value="1"/>
</dbReference>
<dbReference type="GO" id="GO:0005737">
    <property type="term" value="C:cytoplasm"/>
    <property type="evidence" value="ECO:0007669"/>
    <property type="project" value="TreeGrafter"/>
</dbReference>
<reference evidence="4 5" key="1">
    <citation type="submission" date="2020-05" db="EMBL/GenBank/DDBJ databases">
        <title>Identification and distribution of gene clusters putatively required for synthesis of sphingolipid metabolism inhibitors in phylogenetically diverse species of the filamentous fungus Fusarium.</title>
        <authorList>
            <person name="Kim H.-S."/>
            <person name="Busman M."/>
            <person name="Brown D.W."/>
            <person name="Divon H."/>
            <person name="Uhlig S."/>
            <person name="Proctor R.H."/>
        </authorList>
    </citation>
    <scope>NUCLEOTIDE SEQUENCE [LARGE SCALE GENOMIC DNA]</scope>
    <source>
        <strain evidence="4 5">NRRL 26131</strain>
    </source>
</reference>
<dbReference type="AlphaFoldDB" id="A0A8H5YDY0"/>
<accession>A0A8H5YDY0</accession>
<sequence length="1130" mass="124557">MAKTIILITGANKGLGYHVAADLLTSPDNHVILACRNPKSGTEALGNLTSLASTRGTASVVALDVTSDVSVKNAVDVVKKDFPHLDVLINNAGICVEPLGAKSPPLTEGLLTSFSTNVVGTARVTDAFVPLLSNSATKRIIFITSGSASLTYASDPTSHHHGPYMDAYRVSKTALNMLLVQYTTRFKGTGMVTLGVNPGFCATDISGDPKIVLELGGIEPQEGAQIIAGAARGEKDDFAGKHEVDTNYDLICAFLGATTFRLRACGLTVFLDAWFKRPTLQEDYLSADDIHEADYVFISHAHFDHLPGADIIAKRTGAIVIGNCEAINILREAGVPDAQLMAVQGGERIPLFSQDIRNKANEGKIELRPTPPGAPALPHPRYAAISVDVWPSLHCLMPEGHLEYLDSGTVYTGAAHPYVCTFDVNYGMKHGLLKIDQLLPEDEKTDGILSFVDYIKDRKINLFSDHDGGQLMYNIHISEGNTILWNAHLGGYEGIIRDLVPKPRLAIIGIAGRANYNGRPFDGSAAQFATKLVNWLDQPSQVIWCLHDKRSMAIETSPYVVSGIPVLLTPAVPNDSPNAKYNGIKPSVTILQKGHRKSPGFRPFPVDTIWEKDITIPMRDGILLRGDVFRPTNSKGLPALIAFSPYGKSGDEGRAGVPVEKLSGYESFEALDPAEWTQHGYAVVNVTTRGIQGSEGHHKWHGKAEARDGYDTIEYIAQLPWSDGHTALAGNSWLATNQWFIAAEQPPHLTCILPLEGLSDVYRETLCRGGVPYLPFWSFLGNNLFSNNEREDVISMINKYPLMNDYWEDKRAKANLITVPAYVLASMSTGLHTVGSTRCFEDIPHEKKWLRMNATQEWHDLYRDDTNADLKKFLDFYMKGAENGWEMTPRSPIENVPFKNWPIPETQHRTLWLSHNGALEAAQESVVPGKVSYQSDAPALQEDDDPEFVEFSYTFTEKSTMIGPARAVLYMSCSDHDDMDVFVILRKADKDGNILRNYNIPIQDLVGVNDQKDVALINTLQYVGPTGVLRASHRTLDPNLSKPHWPAHDHTKETKLQSSEVVELEIGIWPSAIQFEAGEKLIFRVAGHQMTLAEFEPLRGGFKTGNIGRHYLHLDSDNYQSRIIVPLVEI</sequence>
<dbReference type="NCBIfam" id="TIGR00976">
    <property type="entry name" value="CocE_NonD"/>
    <property type="match status" value="1"/>
</dbReference>
<organism evidence="4 5">
    <name type="scientific">Fusarium globosum</name>
    <dbReference type="NCBI Taxonomy" id="78864"/>
    <lineage>
        <taxon>Eukaryota</taxon>
        <taxon>Fungi</taxon>
        <taxon>Dikarya</taxon>
        <taxon>Ascomycota</taxon>
        <taxon>Pezizomycotina</taxon>
        <taxon>Sordariomycetes</taxon>
        <taxon>Hypocreomycetidae</taxon>
        <taxon>Hypocreales</taxon>
        <taxon>Nectriaceae</taxon>
        <taxon>Fusarium</taxon>
        <taxon>Fusarium fujikuroi species complex</taxon>
    </lineage>
</organism>
<name>A0A8H5YDY0_9HYPO</name>
<comment type="similarity">
    <text evidence="1">Belongs to the short-chain dehydrogenases/reductases (SDR) family.</text>
</comment>
<dbReference type="Gene3D" id="1.10.3020.20">
    <property type="match status" value="1"/>
</dbReference>
<dbReference type="Gene3D" id="3.60.15.10">
    <property type="entry name" value="Ribonuclease Z/Hydroxyacylglutathione hydrolase-like"/>
    <property type="match status" value="1"/>
</dbReference>
<feature type="domain" description="Xaa-Pro dipeptidyl-peptidase C-terminal" evidence="3">
    <location>
        <begin position="871"/>
        <end position="1124"/>
    </location>
</feature>
<evidence type="ECO:0000256" key="2">
    <source>
        <dbReference type="ARBA" id="ARBA00022801"/>
    </source>
</evidence>
<dbReference type="SMART" id="SM00939">
    <property type="entry name" value="PepX_C"/>
    <property type="match status" value="1"/>
</dbReference>
<dbReference type="InterPro" id="IPR036291">
    <property type="entry name" value="NAD(P)-bd_dom_sf"/>
</dbReference>
<evidence type="ECO:0000259" key="3">
    <source>
        <dbReference type="SMART" id="SM00939"/>
    </source>
</evidence>
<gene>
    <name evidence="4" type="ORF">FGLOB1_5530</name>
</gene>
<dbReference type="Proteomes" id="UP000532311">
    <property type="component" value="Unassembled WGS sequence"/>
</dbReference>
<dbReference type="GO" id="GO:0019748">
    <property type="term" value="P:secondary metabolic process"/>
    <property type="evidence" value="ECO:0007669"/>
    <property type="project" value="TreeGrafter"/>
</dbReference>
<dbReference type="InterPro" id="IPR051468">
    <property type="entry name" value="Fungal_SecMetab_SDRs"/>
</dbReference>